<evidence type="ECO:0000313" key="1">
    <source>
        <dbReference type="EMBL" id="VUZ51572.1"/>
    </source>
</evidence>
<keyword evidence="2" id="KW-1185">Reference proteome</keyword>
<organism evidence="1 2">
    <name type="scientific">Hymenolepis diminuta</name>
    <name type="common">Rat tapeworm</name>
    <dbReference type="NCBI Taxonomy" id="6216"/>
    <lineage>
        <taxon>Eukaryota</taxon>
        <taxon>Metazoa</taxon>
        <taxon>Spiralia</taxon>
        <taxon>Lophotrochozoa</taxon>
        <taxon>Platyhelminthes</taxon>
        <taxon>Cestoda</taxon>
        <taxon>Eucestoda</taxon>
        <taxon>Cyclophyllidea</taxon>
        <taxon>Hymenolepididae</taxon>
        <taxon>Hymenolepis</taxon>
    </lineage>
</organism>
<dbReference type="AlphaFoldDB" id="A0A564YWD6"/>
<dbReference type="Proteomes" id="UP000321570">
    <property type="component" value="Unassembled WGS sequence"/>
</dbReference>
<gene>
    <name evidence="1" type="ORF">WMSIL1_LOCUS10431</name>
</gene>
<dbReference type="EMBL" id="CABIJS010000444">
    <property type="protein sequence ID" value="VUZ51572.1"/>
    <property type="molecule type" value="Genomic_DNA"/>
</dbReference>
<name>A0A564YWD6_HYMDI</name>
<proteinExistence type="predicted"/>
<evidence type="ECO:0000313" key="2">
    <source>
        <dbReference type="Proteomes" id="UP000321570"/>
    </source>
</evidence>
<sequence>MKRHAAMVSMKAKHRNLEIAGFLKVTTSFVCKVGKGLNEHNGDELATRKRKGHCQRLADSLRTPEFVRRVHGMAWHGMTNENPGSECDILPRIFKCLKEQQQYIRNVVHQDL</sequence>
<protein>
    <submittedName>
        <fullName evidence="1">Uncharacterized protein</fullName>
    </submittedName>
</protein>
<reference evidence="1 2" key="1">
    <citation type="submission" date="2019-07" db="EMBL/GenBank/DDBJ databases">
        <authorList>
            <person name="Jastrzebski P J."/>
            <person name="Paukszto L."/>
            <person name="Jastrzebski P J."/>
        </authorList>
    </citation>
    <scope>NUCLEOTIDE SEQUENCE [LARGE SCALE GENOMIC DNA]</scope>
    <source>
        <strain evidence="1 2">WMS-il1</strain>
    </source>
</reference>
<accession>A0A564YWD6</accession>